<dbReference type="EMBL" id="ML996692">
    <property type="protein sequence ID" value="KAF2401707.1"/>
    <property type="molecule type" value="Genomic_DNA"/>
</dbReference>
<sequence length="155" mass="17235">MNCESTLMIRATFCASSHAGSAQHMSGLSMSMMLPRNINSWWQRLSVNLTKLFSKTPPFCKWFTAEAVIIKVVTRGANEKVIAGSFESHPSIEDLHTAPDNKVGGDKVLLHATAPLLPVGQAFELPTRMKVLDRLDREFGNDISRVCYEPCLQEL</sequence>
<organism evidence="1 2">
    <name type="scientific">Trichodelitschia bisporula</name>
    <dbReference type="NCBI Taxonomy" id="703511"/>
    <lineage>
        <taxon>Eukaryota</taxon>
        <taxon>Fungi</taxon>
        <taxon>Dikarya</taxon>
        <taxon>Ascomycota</taxon>
        <taxon>Pezizomycotina</taxon>
        <taxon>Dothideomycetes</taxon>
        <taxon>Dothideomycetes incertae sedis</taxon>
        <taxon>Phaeotrichales</taxon>
        <taxon>Phaeotrichaceae</taxon>
        <taxon>Trichodelitschia</taxon>
    </lineage>
</organism>
<reference evidence="1" key="1">
    <citation type="journal article" date="2020" name="Stud. Mycol.">
        <title>101 Dothideomycetes genomes: a test case for predicting lifestyles and emergence of pathogens.</title>
        <authorList>
            <person name="Haridas S."/>
            <person name="Albert R."/>
            <person name="Binder M."/>
            <person name="Bloem J."/>
            <person name="Labutti K."/>
            <person name="Salamov A."/>
            <person name="Andreopoulos B."/>
            <person name="Baker S."/>
            <person name="Barry K."/>
            <person name="Bills G."/>
            <person name="Bluhm B."/>
            <person name="Cannon C."/>
            <person name="Castanera R."/>
            <person name="Culley D."/>
            <person name="Daum C."/>
            <person name="Ezra D."/>
            <person name="Gonzalez J."/>
            <person name="Henrissat B."/>
            <person name="Kuo A."/>
            <person name="Liang C."/>
            <person name="Lipzen A."/>
            <person name="Lutzoni F."/>
            <person name="Magnuson J."/>
            <person name="Mondo S."/>
            <person name="Nolan M."/>
            <person name="Ohm R."/>
            <person name="Pangilinan J."/>
            <person name="Park H.-J."/>
            <person name="Ramirez L."/>
            <person name="Alfaro M."/>
            <person name="Sun H."/>
            <person name="Tritt A."/>
            <person name="Yoshinaga Y."/>
            <person name="Zwiers L.-H."/>
            <person name="Turgeon B."/>
            <person name="Goodwin S."/>
            <person name="Spatafora J."/>
            <person name="Crous P."/>
            <person name="Grigoriev I."/>
        </authorList>
    </citation>
    <scope>NUCLEOTIDE SEQUENCE</scope>
    <source>
        <strain evidence="1">CBS 262.69</strain>
    </source>
</reference>
<accession>A0A6G1I0V7</accession>
<gene>
    <name evidence="1" type="ORF">EJ06DRAFT_355756</name>
</gene>
<proteinExistence type="predicted"/>
<keyword evidence="2" id="KW-1185">Reference proteome</keyword>
<evidence type="ECO:0000313" key="1">
    <source>
        <dbReference type="EMBL" id="KAF2401707.1"/>
    </source>
</evidence>
<dbReference type="Proteomes" id="UP000799640">
    <property type="component" value="Unassembled WGS sequence"/>
</dbReference>
<name>A0A6G1I0V7_9PEZI</name>
<protein>
    <submittedName>
        <fullName evidence="1">Uncharacterized protein</fullName>
    </submittedName>
</protein>
<dbReference type="AlphaFoldDB" id="A0A6G1I0V7"/>
<evidence type="ECO:0000313" key="2">
    <source>
        <dbReference type="Proteomes" id="UP000799640"/>
    </source>
</evidence>